<dbReference type="Pfam" id="PF00078">
    <property type="entry name" value="RVT_1"/>
    <property type="match status" value="1"/>
</dbReference>
<dbReference type="SUPFAM" id="SSF56672">
    <property type="entry name" value="DNA/RNA polymerases"/>
    <property type="match status" value="1"/>
</dbReference>
<dbReference type="PROSITE" id="PS50878">
    <property type="entry name" value="RT_POL"/>
    <property type="match status" value="1"/>
</dbReference>
<keyword evidence="3" id="KW-1185">Reference proteome</keyword>
<accession>A0A9K3N6Q5</accession>
<dbReference type="EC" id="2.7.7.49" evidence="2"/>
<protein>
    <submittedName>
        <fullName evidence="2">RNA-directed DNA polymerase</fullName>
        <ecNumber evidence="2">2.7.7.49</ecNumber>
    </submittedName>
</protein>
<feature type="domain" description="Reverse transcriptase" evidence="1">
    <location>
        <begin position="100"/>
        <end position="359"/>
    </location>
</feature>
<proteinExistence type="predicted"/>
<reference evidence="2" key="1">
    <citation type="journal article" date="2017" name="Nature">
        <title>The sunflower genome provides insights into oil metabolism, flowering and Asterid evolution.</title>
        <authorList>
            <person name="Badouin H."/>
            <person name="Gouzy J."/>
            <person name="Grassa C.J."/>
            <person name="Murat F."/>
            <person name="Staton S.E."/>
            <person name="Cottret L."/>
            <person name="Lelandais-Briere C."/>
            <person name="Owens G.L."/>
            <person name="Carrere S."/>
            <person name="Mayjonade B."/>
            <person name="Legrand L."/>
            <person name="Gill N."/>
            <person name="Kane N.C."/>
            <person name="Bowers J.E."/>
            <person name="Hubner S."/>
            <person name="Bellec A."/>
            <person name="Berard A."/>
            <person name="Berges H."/>
            <person name="Blanchet N."/>
            <person name="Boniface M.C."/>
            <person name="Brunel D."/>
            <person name="Catrice O."/>
            <person name="Chaidir N."/>
            <person name="Claudel C."/>
            <person name="Donnadieu C."/>
            <person name="Faraut T."/>
            <person name="Fievet G."/>
            <person name="Helmstetter N."/>
            <person name="King M."/>
            <person name="Knapp S.J."/>
            <person name="Lai Z."/>
            <person name="Le Paslier M.C."/>
            <person name="Lippi Y."/>
            <person name="Lorenzon L."/>
            <person name="Mandel J.R."/>
            <person name="Marage G."/>
            <person name="Marchand G."/>
            <person name="Marquand E."/>
            <person name="Bret-Mestries E."/>
            <person name="Morien E."/>
            <person name="Nambeesan S."/>
            <person name="Nguyen T."/>
            <person name="Pegot-Espagnet P."/>
            <person name="Pouilly N."/>
            <person name="Raftis F."/>
            <person name="Sallet E."/>
            <person name="Schiex T."/>
            <person name="Thomas J."/>
            <person name="Vandecasteele C."/>
            <person name="Vares D."/>
            <person name="Vear F."/>
            <person name="Vautrin S."/>
            <person name="Crespi M."/>
            <person name="Mangin B."/>
            <person name="Burke J.M."/>
            <person name="Salse J."/>
            <person name="Munos S."/>
            <person name="Vincourt P."/>
            <person name="Rieseberg L.H."/>
            <person name="Langlade N.B."/>
        </authorList>
    </citation>
    <scope>NUCLEOTIDE SEQUENCE</scope>
    <source>
        <tissue evidence="2">Leaves</tissue>
    </source>
</reference>
<dbReference type="Proteomes" id="UP000215914">
    <property type="component" value="Unassembled WGS sequence"/>
</dbReference>
<evidence type="ECO:0000313" key="3">
    <source>
        <dbReference type="Proteomes" id="UP000215914"/>
    </source>
</evidence>
<organism evidence="2 3">
    <name type="scientific">Helianthus annuus</name>
    <name type="common">Common sunflower</name>
    <dbReference type="NCBI Taxonomy" id="4232"/>
    <lineage>
        <taxon>Eukaryota</taxon>
        <taxon>Viridiplantae</taxon>
        <taxon>Streptophyta</taxon>
        <taxon>Embryophyta</taxon>
        <taxon>Tracheophyta</taxon>
        <taxon>Spermatophyta</taxon>
        <taxon>Magnoliopsida</taxon>
        <taxon>eudicotyledons</taxon>
        <taxon>Gunneridae</taxon>
        <taxon>Pentapetalae</taxon>
        <taxon>asterids</taxon>
        <taxon>campanulids</taxon>
        <taxon>Asterales</taxon>
        <taxon>Asteraceae</taxon>
        <taxon>Asteroideae</taxon>
        <taxon>Heliantheae alliance</taxon>
        <taxon>Heliantheae</taxon>
        <taxon>Helianthus</taxon>
    </lineage>
</organism>
<dbReference type="GO" id="GO:0003964">
    <property type="term" value="F:RNA-directed DNA polymerase activity"/>
    <property type="evidence" value="ECO:0007669"/>
    <property type="project" value="UniProtKB-KW"/>
</dbReference>
<reference evidence="2" key="2">
    <citation type="submission" date="2020-06" db="EMBL/GenBank/DDBJ databases">
        <title>Helianthus annuus Genome sequencing and assembly Release 2.</title>
        <authorList>
            <person name="Gouzy J."/>
            <person name="Langlade N."/>
            <person name="Munos S."/>
        </authorList>
    </citation>
    <scope>NUCLEOTIDE SEQUENCE</scope>
    <source>
        <tissue evidence="2">Leaves</tissue>
    </source>
</reference>
<dbReference type="InterPro" id="IPR000477">
    <property type="entry name" value="RT_dom"/>
</dbReference>
<gene>
    <name evidence="2" type="ORF">HanXRQr2_Chr09g0363391</name>
</gene>
<keyword evidence="2" id="KW-0808">Transferase</keyword>
<keyword evidence="2" id="KW-0548">Nucleotidyltransferase</keyword>
<evidence type="ECO:0000259" key="1">
    <source>
        <dbReference type="PROSITE" id="PS50878"/>
    </source>
</evidence>
<comment type="caution">
    <text evidence="2">The sequence shown here is derived from an EMBL/GenBank/DDBJ whole genome shotgun (WGS) entry which is preliminary data.</text>
</comment>
<dbReference type="Gramene" id="mRNA:HanXRQr2_Chr09g0363391">
    <property type="protein sequence ID" value="mRNA:HanXRQr2_Chr09g0363391"/>
    <property type="gene ID" value="HanXRQr2_Chr09g0363391"/>
</dbReference>
<dbReference type="PANTHER" id="PTHR33116">
    <property type="entry name" value="REVERSE TRANSCRIPTASE ZINC-BINDING DOMAIN-CONTAINING PROTEIN-RELATED-RELATED"/>
    <property type="match status" value="1"/>
</dbReference>
<dbReference type="CDD" id="cd01650">
    <property type="entry name" value="RT_nLTR_like"/>
    <property type="match status" value="1"/>
</dbReference>
<name>A0A9K3N6Q5_HELAN</name>
<keyword evidence="2" id="KW-0695">RNA-directed DNA polymerase</keyword>
<dbReference type="InterPro" id="IPR043502">
    <property type="entry name" value="DNA/RNA_pol_sf"/>
</dbReference>
<evidence type="ECO:0000313" key="2">
    <source>
        <dbReference type="EMBL" id="KAF5788810.1"/>
    </source>
</evidence>
<dbReference type="EMBL" id="MNCJ02000324">
    <property type="protein sequence ID" value="KAF5788810.1"/>
    <property type="molecule type" value="Genomic_DNA"/>
</dbReference>
<sequence>MEGVEYDSQNVGNAFVKHFKGIMGVKSAVEPLNDPDSLFINKLTASDALSMVSKVTSEEVKLAMFQISDEKAPGPDGFSAKFFKSAWDIVGTEVTAAVIEFFENGKLLKELNATVLSLILKVKAPKAVNEFRPIAYCNVLYKCISKVICKRLKGCLGNLVSCNQSTFVPGRLISGKILLSQELVKGYDWAMGHPGVALKIDLHKAYDSVSHSFLEDCLVHFGFHEKFIGWIMTWEKGFRQGDPMSPYLFILVMEVLNLILSRNINRYEKFVYHWRCGKLKLTHLCFADDLVIFCGADRGSIDVIKQALNEFSVVSGLIPNMGKSEIICGNVKEDLKAEILGALPFRVGEFPMKYLGVPLSSKKLFQKDCRLLIDKVKNRISDWRVKFLSYAGRVQLIKSVLSSLTVYWLSLLILPYNVSEDIERLIRGFLWNQGVGRRGIARVSWEDICYPKCQGGLGVASLKNQNIALMSKHIWNLVSNKDSIWVRWVKAYKLKGRSFWDTNETRFDSWSCGQLLQIRNKVMGNFVTKVGNGENVFAWYDNWMGKGMLVDLINRRDIKEAGFDFKTKLAYIYDGKVWKVPEEWHEKYPWLVKYNIQTFNKEVIDNVLWKGEDGKVDEYAVKRVSWKAESLERNCCHFENNRRSVQQVSDLIMNSVRNRLLGLVWKNNSSVAEAAVEWNVELIKDRGISVVVWWLCFGWGKMCWLYDGKVESVGRDIVLGKDEDGMVADRRNREWWDAAGKGVLSLLVAAWRNEEGMAIWLAAGMKTMLCFCWIV</sequence>
<dbReference type="AlphaFoldDB" id="A0A9K3N6Q5"/>
<dbReference type="PANTHER" id="PTHR33116:SF84">
    <property type="entry name" value="RNA-DIRECTED DNA POLYMERASE"/>
    <property type="match status" value="1"/>
</dbReference>